<dbReference type="Proteomes" id="UP000009273">
    <property type="component" value="Segment"/>
</dbReference>
<protein>
    <submittedName>
        <fullName evidence="1">Gp241</fullName>
    </submittedName>
</protein>
<evidence type="ECO:0000313" key="1">
    <source>
        <dbReference type="EMBL" id="AEO93500.1"/>
    </source>
</evidence>
<reference evidence="1 2" key="1">
    <citation type="submission" date="2011-09" db="EMBL/GenBank/DDBJ databases">
        <authorList>
            <person name="Pope W.H."/>
            <person name="Pedulla M.L."/>
            <person name="Ford M.E."/>
            <person name="Peebles C.L."/>
            <person name="Hatfull G.H."/>
            <person name="Hendrix R.W."/>
        </authorList>
    </citation>
    <scope>NUCLEOTIDE SEQUENCE [LARGE SCALE GENOMIC DNA]</scope>
    <source>
        <strain evidence="1">G</strain>
    </source>
</reference>
<dbReference type="EMBL" id="JN638751">
    <property type="protein sequence ID" value="AEO93500.1"/>
    <property type="molecule type" value="Genomic_DNA"/>
</dbReference>
<sequence>MELNPFELIECNELPNKEDVYDFNYIDLVRSVTDKVDWIIEAGFRDYQGDFFFLGKDKDNNIYYIVSGYGSCSGCDALQACDNFEDVKTLRDDLKRSIRKFNSLNEFESLFNKEAQTEWYSTDDVKEFVKEVNSNLSINLSWREEDEF</sequence>
<dbReference type="RefSeq" id="YP_009015544.1">
    <property type="nucleotide sequence ID" value="NC_023719.1"/>
</dbReference>
<dbReference type="GeneID" id="18563456"/>
<keyword evidence="2" id="KW-1185">Reference proteome</keyword>
<dbReference type="KEGG" id="vg:18563456"/>
<organism evidence="1 2">
    <name type="scientific">Bacillus phage G</name>
    <dbReference type="NCBI Taxonomy" id="2884420"/>
    <lineage>
        <taxon>Viruses</taxon>
        <taxon>Duplodnaviria</taxon>
        <taxon>Heunggongvirae</taxon>
        <taxon>Uroviricota</taxon>
        <taxon>Caudoviricetes</taxon>
        <taxon>Donellivirus</taxon>
        <taxon>Donellivirus gee</taxon>
    </lineage>
</organism>
<gene>
    <name evidence="1" type="primary">241</name>
    <name evidence="1" type="ORF">G_241</name>
</gene>
<proteinExistence type="predicted"/>
<accession>G3M9Y2</accession>
<name>G3M9Y2_9CAUD</name>
<evidence type="ECO:0000313" key="2">
    <source>
        <dbReference type="Proteomes" id="UP000009273"/>
    </source>
</evidence>